<gene>
    <name evidence="3" type="ORF">BSL82_10285</name>
</gene>
<dbReference type="STRING" id="1921510.BSL82_10285"/>
<evidence type="ECO:0000313" key="3">
    <source>
        <dbReference type="EMBL" id="API59660.1"/>
    </source>
</evidence>
<dbReference type="KEGG" id="sphj:BSL82_10285"/>
<dbReference type="EMBL" id="CP018221">
    <property type="protein sequence ID" value="API59660.1"/>
    <property type="molecule type" value="Genomic_DNA"/>
</dbReference>
<keyword evidence="1" id="KW-0812">Transmembrane</keyword>
<feature type="transmembrane region" description="Helical" evidence="1">
    <location>
        <begin position="43"/>
        <end position="65"/>
    </location>
</feature>
<proteinExistence type="predicted"/>
<accession>A0A1L3ZVP0</accession>
<feature type="transmembrane region" description="Helical" evidence="1">
    <location>
        <begin position="12"/>
        <end position="31"/>
    </location>
</feature>
<keyword evidence="1" id="KW-1133">Transmembrane helix</keyword>
<dbReference type="Proteomes" id="UP000182063">
    <property type="component" value="Chromosome"/>
</dbReference>
<evidence type="ECO:0000259" key="2">
    <source>
        <dbReference type="Pfam" id="PF18153"/>
    </source>
</evidence>
<evidence type="ECO:0000256" key="1">
    <source>
        <dbReference type="SAM" id="Phobius"/>
    </source>
</evidence>
<keyword evidence="1" id="KW-0472">Membrane</keyword>
<dbReference type="InterPro" id="IPR041208">
    <property type="entry name" value="Cap15"/>
</dbReference>
<name>A0A1L3ZVP0_9SPHN</name>
<organism evidence="3 4">
    <name type="scientific">Tardibacter chloracetimidivorans</name>
    <dbReference type="NCBI Taxonomy" id="1921510"/>
    <lineage>
        <taxon>Bacteria</taxon>
        <taxon>Pseudomonadati</taxon>
        <taxon>Pseudomonadota</taxon>
        <taxon>Alphaproteobacteria</taxon>
        <taxon>Sphingomonadales</taxon>
        <taxon>Sphingomonadaceae</taxon>
        <taxon>Tardibacter</taxon>
    </lineage>
</organism>
<reference evidence="4" key="1">
    <citation type="submission" date="2016-11" db="EMBL/GenBank/DDBJ databases">
        <title>Complete Genome Sequence of alachlor-degrading Sphingomonas sp. strain JJ-A5.</title>
        <authorList>
            <person name="Lee H."/>
            <person name="Ka J.-O."/>
        </authorList>
    </citation>
    <scope>NUCLEOTIDE SEQUENCE [LARGE SCALE GENOMIC DNA]</scope>
    <source>
        <strain evidence="4">JJ-A5</strain>
    </source>
</reference>
<dbReference type="RefSeq" id="WP_072597393.1">
    <property type="nucleotide sequence ID" value="NZ_CP018221.1"/>
</dbReference>
<dbReference type="AlphaFoldDB" id="A0A1L3ZVP0"/>
<dbReference type="Pfam" id="PF18153">
    <property type="entry name" value="Cap15_CD_rec"/>
    <property type="match status" value="1"/>
</dbReference>
<sequence>MWSLLGKKAQVSIILVAGLLSAWSIDAVYALALHKEAGLLKTLSLAVTIVGTILVAVAEAGWRWLWRQVPLLGRKAFPDLNGKWDGTLRSTWINPETGQPIDPIPTRITVRQRLFSTSVTLKTGESESHSTRCILERLPEIGRFRIWYSYNNDPIAQVRHRSSPHEGVAYLEFDPDASPDALVGRYYTARKTTGDIEVTRGTRD</sequence>
<evidence type="ECO:0000313" key="4">
    <source>
        <dbReference type="Proteomes" id="UP000182063"/>
    </source>
</evidence>
<feature type="domain" description="CD-NTase-associated protein 15" evidence="2">
    <location>
        <begin position="77"/>
        <end position="200"/>
    </location>
</feature>
<keyword evidence="4" id="KW-1185">Reference proteome</keyword>
<dbReference type="OrthoDB" id="8453584at2"/>
<protein>
    <recommendedName>
        <fullName evidence="2">CD-NTase-associated protein 15 domain-containing protein</fullName>
    </recommendedName>
</protein>